<evidence type="ECO:0000256" key="9">
    <source>
        <dbReference type="ARBA" id="ARBA00023288"/>
    </source>
</evidence>
<dbReference type="EMBL" id="VIVK01000001">
    <property type="protein sequence ID" value="TWD83372.1"/>
    <property type="molecule type" value="Genomic_DNA"/>
</dbReference>
<accession>A0A561BXC0</accession>
<evidence type="ECO:0000256" key="13">
    <source>
        <dbReference type="PROSITE-ProRule" id="PRU01373"/>
    </source>
</evidence>
<evidence type="ECO:0000256" key="14">
    <source>
        <dbReference type="SAM" id="MobiDB-lite"/>
    </source>
</evidence>
<feature type="active site" description="Nucleophile" evidence="13">
    <location>
        <position position="362"/>
    </location>
</feature>
<dbReference type="Gene3D" id="2.60.40.3710">
    <property type="match status" value="1"/>
</dbReference>
<evidence type="ECO:0000256" key="12">
    <source>
        <dbReference type="ARBA" id="ARBA00060592"/>
    </source>
</evidence>
<keyword evidence="10" id="KW-0012">Acyltransferase</keyword>
<feature type="compositionally biased region" description="Low complexity" evidence="14">
    <location>
        <begin position="35"/>
        <end position="57"/>
    </location>
</feature>
<keyword evidence="4 15" id="KW-0732">Signal</keyword>
<evidence type="ECO:0000256" key="4">
    <source>
        <dbReference type="ARBA" id="ARBA00022729"/>
    </source>
</evidence>
<evidence type="ECO:0000313" key="17">
    <source>
        <dbReference type="EMBL" id="TWD83372.1"/>
    </source>
</evidence>
<comment type="pathway">
    <text evidence="1 13">Cell wall biogenesis; peptidoglycan biosynthesis.</text>
</comment>
<dbReference type="CDD" id="cd13432">
    <property type="entry name" value="LDT_IgD_like_2"/>
    <property type="match status" value="1"/>
</dbReference>
<evidence type="ECO:0000256" key="15">
    <source>
        <dbReference type="SAM" id="SignalP"/>
    </source>
</evidence>
<feature type="region of interest" description="Disordered" evidence="14">
    <location>
        <begin position="29"/>
        <end position="91"/>
    </location>
</feature>
<dbReference type="SUPFAM" id="SSF141523">
    <property type="entry name" value="L,D-transpeptidase catalytic domain-like"/>
    <property type="match status" value="1"/>
</dbReference>
<dbReference type="GO" id="GO:0005576">
    <property type="term" value="C:extracellular region"/>
    <property type="evidence" value="ECO:0007669"/>
    <property type="project" value="TreeGrafter"/>
</dbReference>
<dbReference type="PANTHER" id="PTHR30582:SF2">
    <property type="entry name" value="L,D-TRANSPEPTIDASE YCIB-RELATED"/>
    <property type="match status" value="1"/>
</dbReference>
<dbReference type="AlphaFoldDB" id="A0A561BXC0"/>
<keyword evidence="3" id="KW-0808">Transferase</keyword>
<keyword evidence="8" id="KW-0564">Palmitate</keyword>
<keyword evidence="7" id="KW-0472">Membrane</keyword>
<reference evidence="17 18" key="1">
    <citation type="submission" date="2019-06" db="EMBL/GenBank/DDBJ databases">
        <title>Sequencing the genomes of 1000 actinobacteria strains.</title>
        <authorList>
            <person name="Klenk H.-P."/>
        </authorList>
    </citation>
    <scope>NUCLEOTIDE SEQUENCE [LARGE SCALE GENOMIC DNA]</scope>
    <source>
        <strain evidence="17 18">DSM 24683</strain>
    </source>
</reference>
<dbReference type="InterPro" id="IPR038063">
    <property type="entry name" value="Transpep_catalytic_dom"/>
</dbReference>
<dbReference type="GO" id="GO:0071972">
    <property type="term" value="F:peptidoglycan L,D-transpeptidase activity"/>
    <property type="evidence" value="ECO:0007669"/>
    <property type="project" value="TreeGrafter"/>
</dbReference>
<dbReference type="CDD" id="cd16913">
    <property type="entry name" value="YkuD_like"/>
    <property type="match status" value="1"/>
</dbReference>
<comment type="pathway">
    <text evidence="12">Glycan biosynthesis.</text>
</comment>
<evidence type="ECO:0000259" key="16">
    <source>
        <dbReference type="PROSITE" id="PS52029"/>
    </source>
</evidence>
<organism evidence="17 18">
    <name type="scientific">Kribbella amoyensis</name>
    <dbReference type="NCBI Taxonomy" id="996641"/>
    <lineage>
        <taxon>Bacteria</taxon>
        <taxon>Bacillati</taxon>
        <taxon>Actinomycetota</taxon>
        <taxon>Actinomycetes</taxon>
        <taxon>Propionibacteriales</taxon>
        <taxon>Kribbellaceae</taxon>
        <taxon>Kribbella</taxon>
    </lineage>
</organism>
<evidence type="ECO:0000256" key="1">
    <source>
        <dbReference type="ARBA" id="ARBA00004752"/>
    </source>
</evidence>
<keyword evidence="11 13" id="KW-0961">Cell wall biogenesis/degradation</keyword>
<dbReference type="InterPro" id="IPR041280">
    <property type="entry name" value="Big_10"/>
</dbReference>
<keyword evidence="9 17" id="KW-0449">Lipoprotein</keyword>
<dbReference type="Pfam" id="PF17964">
    <property type="entry name" value="Big_10"/>
    <property type="match status" value="1"/>
</dbReference>
<feature type="signal peptide" evidence="15">
    <location>
        <begin position="1"/>
        <end position="28"/>
    </location>
</feature>
<dbReference type="Pfam" id="PF03734">
    <property type="entry name" value="YkuD"/>
    <property type="match status" value="1"/>
</dbReference>
<dbReference type="Gene3D" id="2.60.40.3780">
    <property type="match status" value="1"/>
</dbReference>
<proteinExistence type="predicted"/>
<keyword evidence="2" id="KW-1003">Cell membrane</keyword>
<feature type="domain" description="L,D-TPase catalytic" evidence="16">
    <location>
        <begin position="260"/>
        <end position="386"/>
    </location>
</feature>
<dbReference type="GO" id="GO:0008360">
    <property type="term" value="P:regulation of cell shape"/>
    <property type="evidence" value="ECO:0007669"/>
    <property type="project" value="UniProtKB-UniRule"/>
</dbReference>
<keyword evidence="6 13" id="KW-0573">Peptidoglycan synthesis</keyword>
<evidence type="ECO:0000256" key="7">
    <source>
        <dbReference type="ARBA" id="ARBA00023136"/>
    </source>
</evidence>
<evidence type="ECO:0000313" key="18">
    <source>
        <dbReference type="Proteomes" id="UP000318380"/>
    </source>
</evidence>
<dbReference type="InterPro" id="IPR005490">
    <property type="entry name" value="LD_TPept_cat_dom"/>
</dbReference>
<dbReference type="PROSITE" id="PS52029">
    <property type="entry name" value="LD_TPASE"/>
    <property type="match status" value="1"/>
</dbReference>
<dbReference type="PANTHER" id="PTHR30582">
    <property type="entry name" value="L,D-TRANSPEPTIDASE"/>
    <property type="match status" value="1"/>
</dbReference>
<dbReference type="InterPro" id="IPR050979">
    <property type="entry name" value="LD-transpeptidase"/>
</dbReference>
<evidence type="ECO:0000256" key="11">
    <source>
        <dbReference type="ARBA" id="ARBA00023316"/>
    </source>
</evidence>
<evidence type="ECO:0000256" key="5">
    <source>
        <dbReference type="ARBA" id="ARBA00022960"/>
    </source>
</evidence>
<dbReference type="GO" id="GO:0016746">
    <property type="term" value="F:acyltransferase activity"/>
    <property type="evidence" value="ECO:0007669"/>
    <property type="project" value="UniProtKB-KW"/>
</dbReference>
<feature type="chain" id="PRO_5039362953" evidence="15">
    <location>
        <begin position="29"/>
        <end position="415"/>
    </location>
</feature>
<comment type="caution">
    <text evidence="17">The sequence shown here is derived from an EMBL/GenBank/DDBJ whole genome shotgun (WGS) entry which is preliminary data.</text>
</comment>
<evidence type="ECO:0000256" key="6">
    <source>
        <dbReference type="ARBA" id="ARBA00022984"/>
    </source>
</evidence>
<evidence type="ECO:0000256" key="10">
    <source>
        <dbReference type="ARBA" id="ARBA00023315"/>
    </source>
</evidence>
<keyword evidence="18" id="KW-1185">Reference proteome</keyword>
<dbReference type="GO" id="GO:0071555">
    <property type="term" value="P:cell wall organization"/>
    <property type="evidence" value="ECO:0007669"/>
    <property type="project" value="UniProtKB-UniRule"/>
</dbReference>
<dbReference type="Gene3D" id="2.40.440.10">
    <property type="entry name" value="L,D-transpeptidase catalytic domain-like"/>
    <property type="match status" value="1"/>
</dbReference>
<sequence>MLFGGSVKKHGLAVVGICVMLAAGTACSDTGAADSSPSGTPQTSSTPGASTTPGDSSTPKEEQAAATVSIVPAKGASSVRPDKPVTVATTGGTLQNVTLRDSKGDKVEGTFNDEKSQWTSAAQLKPGAKYTLTGTAKGGDGKDVPINSTFRTLTAGSGLKASVAPLNGETVGVAMPIQIFWNYAVKDRAAVEKRLKVTTSVPVEGTWHWLNSKQVNYRPKNYWPAGTKVTVNIDTQGVNAGGNVWGAASREIGFTIGKSVVTKVDVKKHQMYVAINGKHVRTIPITAGKDGFTTRSGVKVIMEKYRTKRMDARTVGIQPGDPEYYDIHDVQYAQRVTSSGEFMHGAPWSSGSQGSENVSHGCVGMSLKDGAWYFSQTLRGDPVIVTGTSRKMETGNGWTDWNQSWGQYKQGSALA</sequence>
<dbReference type="FunFam" id="2.40.440.10:FF:000005">
    <property type="entry name" value="L,D-transpeptidase 2"/>
    <property type="match status" value="1"/>
</dbReference>
<evidence type="ECO:0000256" key="8">
    <source>
        <dbReference type="ARBA" id="ARBA00023139"/>
    </source>
</evidence>
<evidence type="ECO:0000256" key="2">
    <source>
        <dbReference type="ARBA" id="ARBA00022475"/>
    </source>
</evidence>
<name>A0A561BXC0_9ACTN</name>
<dbReference type="UniPathway" id="UPA00219"/>
<protein>
    <submittedName>
        <fullName evidence="17">Lipoprotein-anchoring transpeptidase ErfK/SrfK</fullName>
    </submittedName>
</protein>
<feature type="active site" description="Proton donor/acceptor" evidence="13">
    <location>
        <position position="344"/>
    </location>
</feature>
<dbReference type="GO" id="GO:0018104">
    <property type="term" value="P:peptidoglycan-protein cross-linking"/>
    <property type="evidence" value="ECO:0007669"/>
    <property type="project" value="TreeGrafter"/>
</dbReference>
<evidence type="ECO:0000256" key="3">
    <source>
        <dbReference type="ARBA" id="ARBA00022679"/>
    </source>
</evidence>
<keyword evidence="5 13" id="KW-0133">Cell shape</keyword>
<dbReference type="Proteomes" id="UP000318380">
    <property type="component" value="Unassembled WGS sequence"/>
</dbReference>
<gene>
    <name evidence="17" type="ORF">FB561_4534</name>
</gene>